<gene>
    <name evidence="8" type="ORF">EURHEDRAFT_463536</name>
</gene>
<dbReference type="HOGENOM" id="CLU_009665_12_2_1"/>
<evidence type="ECO:0000256" key="2">
    <source>
        <dbReference type="ARBA" id="ARBA00022630"/>
    </source>
</evidence>
<dbReference type="AlphaFoldDB" id="A0A017S5G5"/>
<dbReference type="PANTHER" id="PTHR47356:SF2">
    <property type="entry name" value="FAD-BINDING DOMAIN-CONTAINING PROTEIN-RELATED"/>
    <property type="match status" value="1"/>
</dbReference>
<dbReference type="RefSeq" id="XP_040635734.1">
    <property type="nucleotide sequence ID" value="XM_040784891.1"/>
</dbReference>
<dbReference type="EMBL" id="KK088439">
    <property type="protein sequence ID" value="EYE92046.1"/>
    <property type="molecule type" value="Genomic_DNA"/>
</dbReference>
<accession>A0A017S5G5</accession>
<evidence type="ECO:0000256" key="3">
    <source>
        <dbReference type="ARBA" id="ARBA00022827"/>
    </source>
</evidence>
<comment type="similarity">
    <text evidence="1">Belongs to the paxM FAD-dependent monooxygenase family.</text>
</comment>
<dbReference type="InterPro" id="IPR050562">
    <property type="entry name" value="FAD_mOase_fung"/>
</dbReference>
<reference evidence="9" key="1">
    <citation type="journal article" date="2014" name="Nat. Commun.">
        <title>Genomic adaptations of the halophilic Dead Sea filamentous fungus Eurotium rubrum.</title>
        <authorList>
            <person name="Kis-Papo T."/>
            <person name="Weig A.R."/>
            <person name="Riley R."/>
            <person name="Persoh D."/>
            <person name="Salamov A."/>
            <person name="Sun H."/>
            <person name="Lipzen A."/>
            <person name="Wasser S.P."/>
            <person name="Rambold G."/>
            <person name="Grigoriev I.V."/>
            <person name="Nevo E."/>
        </authorList>
    </citation>
    <scope>NUCLEOTIDE SEQUENCE [LARGE SCALE GENOMIC DNA]</scope>
    <source>
        <strain evidence="9">CBS 135680</strain>
    </source>
</reference>
<dbReference type="Proteomes" id="UP000019804">
    <property type="component" value="Unassembled WGS sequence"/>
</dbReference>
<dbReference type="Pfam" id="PF01494">
    <property type="entry name" value="FAD_binding_3"/>
    <property type="match status" value="1"/>
</dbReference>
<evidence type="ECO:0000259" key="7">
    <source>
        <dbReference type="Pfam" id="PF01494"/>
    </source>
</evidence>
<organism evidence="8 9">
    <name type="scientific">Aspergillus ruber (strain CBS 135680)</name>
    <dbReference type="NCBI Taxonomy" id="1388766"/>
    <lineage>
        <taxon>Eukaryota</taxon>
        <taxon>Fungi</taxon>
        <taxon>Dikarya</taxon>
        <taxon>Ascomycota</taxon>
        <taxon>Pezizomycotina</taxon>
        <taxon>Eurotiomycetes</taxon>
        <taxon>Eurotiomycetidae</taxon>
        <taxon>Eurotiales</taxon>
        <taxon>Aspergillaceae</taxon>
        <taxon>Aspergillus</taxon>
        <taxon>Aspergillus subgen. Aspergillus</taxon>
    </lineage>
</organism>
<evidence type="ECO:0000256" key="4">
    <source>
        <dbReference type="ARBA" id="ARBA00023002"/>
    </source>
</evidence>
<keyword evidence="3" id="KW-0274">FAD</keyword>
<name>A0A017S5G5_ASPRC</name>
<dbReference type="PRINTS" id="PR00420">
    <property type="entry name" value="RNGMNOXGNASE"/>
</dbReference>
<feature type="signal peptide" evidence="6">
    <location>
        <begin position="1"/>
        <end position="18"/>
    </location>
</feature>
<dbReference type="OrthoDB" id="10029326at2759"/>
<feature type="domain" description="FAD-binding" evidence="7">
    <location>
        <begin position="4"/>
        <end position="339"/>
    </location>
</feature>
<evidence type="ECO:0000313" key="9">
    <source>
        <dbReference type="Proteomes" id="UP000019804"/>
    </source>
</evidence>
<keyword evidence="4" id="KW-0560">Oxidoreductase</keyword>
<dbReference type="GeneID" id="63700015"/>
<sequence>MAFSVLIVGGSVAGLALANMLEKHGIEYTLIEKHDIIAPQLGASFTMLPQAARIVDQLGCFEKVRALGTPANDGGLFGPKGSVLSVDPNAGDDLEALSVLRLGYKMWALERRQLVDILYQNLADKSKVYTSCDAVKVEYLEHGARVETQNKRVFTGSIVVGADGVHSRIRQEMWRIIDEETDDIQIKKDRGAIRSTYSCIFGISEGLQQSDITTTSRSCYQNRNYLYQRSIQGKIYWFAFFKNAKQSHGIPRYTDDDKEKAIARFEDDVLQPGITLRDLYQHRTHAVLVPLEEYVMGKCYHRRTILIGDSMHKVHPLSGQGGASALESAAYLANQLKELTDNNKVPTGEQIQAAFADFEQDRGSRTKSLMNDGHTLARLESLDNALLKFFMLHLISRISKSYLHSMLAEACTPGVPLKYLPSAPKRGIVPYEDEVDIRPQKREVHLTVIWTSIFTLLGLVQFALLWNAPAVNRVLVSQASSDENRLWNTAHLRESVSPFQMYTALSVIAINTFWCLESYRSQFSMGPLCR</sequence>
<dbReference type="Gene3D" id="3.50.50.60">
    <property type="entry name" value="FAD/NAD(P)-binding domain"/>
    <property type="match status" value="1"/>
</dbReference>
<dbReference type="STRING" id="1388766.A0A017S5G5"/>
<keyword evidence="5" id="KW-0472">Membrane</keyword>
<dbReference type="GO" id="GO:0004497">
    <property type="term" value="F:monooxygenase activity"/>
    <property type="evidence" value="ECO:0007669"/>
    <property type="project" value="InterPro"/>
</dbReference>
<evidence type="ECO:0000256" key="5">
    <source>
        <dbReference type="SAM" id="Phobius"/>
    </source>
</evidence>
<evidence type="ECO:0000256" key="1">
    <source>
        <dbReference type="ARBA" id="ARBA00007992"/>
    </source>
</evidence>
<dbReference type="InterPro" id="IPR036188">
    <property type="entry name" value="FAD/NAD-bd_sf"/>
</dbReference>
<keyword evidence="2" id="KW-0285">Flavoprotein</keyword>
<proteinExistence type="inferred from homology"/>
<keyword evidence="5" id="KW-0812">Transmembrane</keyword>
<keyword evidence="5" id="KW-1133">Transmembrane helix</keyword>
<dbReference type="SUPFAM" id="SSF51905">
    <property type="entry name" value="FAD/NAD(P)-binding domain"/>
    <property type="match status" value="1"/>
</dbReference>
<feature type="transmembrane region" description="Helical" evidence="5">
    <location>
        <begin position="448"/>
        <end position="468"/>
    </location>
</feature>
<feature type="chain" id="PRO_5001498770" evidence="6">
    <location>
        <begin position="19"/>
        <end position="530"/>
    </location>
</feature>
<protein>
    <submittedName>
        <fullName evidence="8">FAD/NAD(P)-binding domain-containing protein</fullName>
    </submittedName>
</protein>
<dbReference type="PANTHER" id="PTHR47356">
    <property type="entry name" value="FAD-DEPENDENT MONOOXYGENASE ASQG-RELATED"/>
    <property type="match status" value="1"/>
</dbReference>
<evidence type="ECO:0000313" key="8">
    <source>
        <dbReference type="EMBL" id="EYE92046.1"/>
    </source>
</evidence>
<keyword evidence="6" id="KW-0732">Signal</keyword>
<dbReference type="GO" id="GO:0071949">
    <property type="term" value="F:FAD binding"/>
    <property type="evidence" value="ECO:0007669"/>
    <property type="project" value="InterPro"/>
</dbReference>
<dbReference type="InterPro" id="IPR002938">
    <property type="entry name" value="FAD-bd"/>
</dbReference>
<keyword evidence="9" id="KW-1185">Reference proteome</keyword>
<evidence type="ECO:0000256" key="6">
    <source>
        <dbReference type="SAM" id="SignalP"/>
    </source>
</evidence>